<protein>
    <submittedName>
        <fullName evidence="1">Uncharacterized protein</fullName>
    </submittedName>
</protein>
<gene>
    <name evidence="1" type="ORF">K788_0007665</name>
</gene>
<dbReference type="Proteomes" id="UP000019146">
    <property type="component" value="Chromosome 2"/>
</dbReference>
<evidence type="ECO:0000313" key="2">
    <source>
        <dbReference type="Proteomes" id="UP000019146"/>
    </source>
</evidence>
<dbReference type="AlphaFoldDB" id="A0A0P0RGC9"/>
<dbReference type="EMBL" id="CP012747">
    <property type="protein sequence ID" value="ALL67593.1"/>
    <property type="molecule type" value="Genomic_DNA"/>
</dbReference>
<accession>A0A0P0RGC9</accession>
<organism evidence="1 2">
    <name type="scientific">Paraburkholderia caribensis MBA4</name>
    <dbReference type="NCBI Taxonomy" id="1323664"/>
    <lineage>
        <taxon>Bacteria</taxon>
        <taxon>Pseudomonadati</taxon>
        <taxon>Pseudomonadota</taxon>
        <taxon>Betaproteobacteria</taxon>
        <taxon>Burkholderiales</taxon>
        <taxon>Burkholderiaceae</taxon>
        <taxon>Paraburkholderia</taxon>
    </lineage>
</organism>
<dbReference type="KEGG" id="bcai:K788_0007665"/>
<sequence length="50" mass="5371">MALLHCVHDTGTNEVAHWPQKREPRALTALHCGQATPFADVIGAGPRPQA</sequence>
<proteinExistence type="predicted"/>
<evidence type="ECO:0000313" key="1">
    <source>
        <dbReference type="EMBL" id="ALL67593.1"/>
    </source>
</evidence>
<name>A0A0P0RGC9_9BURK</name>
<reference evidence="1 2" key="1">
    <citation type="journal article" date="2014" name="Genome Announc.">
        <title>Draft Genome Sequence of the Haloacid-Degrading Burkholderia caribensis Strain MBA4.</title>
        <authorList>
            <person name="Pan Y."/>
            <person name="Kong K.F."/>
            <person name="Tsang J.S."/>
        </authorList>
    </citation>
    <scope>NUCLEOTIDE SEQUENCE [LARGE SCALE GENOMIC DNA]</scope>
    <source>
        <strain evidence="1 2">MBA4</strain>
    </source>
</reference>